<name>Q5ZXD8_LEGPH</name>
<dbReference type="GO" id="GO:0003677">
    <property type="term" value="F:DNA binding"/>
    <property type="evidence" value="ECO:0007669"/>
    <property type="project" value="InterPro"/>
</dbReference>
<dbReference type="GO" id="GO:0004803">
    <property type="term" value="F:transposase activity"/>
    <property type="evidence" value="ECO:0007669"/>
    <property type="project" value="InterPro"/>
</dbReference>
<dbReference type="Proteomes" id="UP000000609">
    <property type="component" value="Chromosome"/>
</dbReference>
<keyword evidence="2" id="KW-0175">Coiled coil</keyword>
<gene>
    <name evidence="3" type="ordered locus">lpg0793</name>
</gene>
<dbReference type="PANTHER" id="PTHR33609">
    <property type="entry name" value="LOW CALCIUM RESPONSE LOCUS PROTEIN S"/>
    <property type="match status" value="1"/>
</dbReference>
<keyword evidence="4" id="KW-1185">Reference proteome</keyword>
<dbReference type="Pfam" id="PF01527">
    <property type="entry name" value="HTH_Tnp_1"/>
    <property type="match status" value="1"/>
</dbReference>
<dbReference type="PATRIC" id="fig|272624.6.peg.821"/>
<sequence length="88" mass="10359">MKKSRYTKTQIVKILKEVEAGSLVKEICSEYGISDATYYNWKAKYVGMEASDVKRLKDLEEENRRLKQMYAELSLDHKILKNIVEKKL</sequence>
<accession>Q5ZXD8</accession>
<protein>
    <submittedName>
        <fullName evidence="3">IS1400 transposase, transposase ORFA</fullName>
    </submittedName>
</protein>
<dbReference type="PaxDb" id="272624-lpg0793"/>
<dbReference type="OrthoDB" id="5652871at2"/>
<dbReference type="PANTHER" id="PTHR33609:SF5">
    <property type="entry name" value="LOW CALCIUM RESPONSE LOCUS PROTEIN S"/>
    <property type="match status" value="1"/>
</dbReference>
<dbReference type="HOGENOM" id="CLU_027402_34_1_6"/>
<dbReference type="EMBL" id="AE017354">
    <property type="protein sequence ID" value="AAU26882.1"/>
    <property type="molecule type" value="Genomic_DNA"/>
</dbReference>
<dbReference type="GO" id="GO:0006313">
    <property type="term" value="P:DNA transposition"/>
    <property type="evidence" value="ECO:0007669"/>
    <property type="project" value="InterPro"/>
</dbReference>
<feature type="coiled-coil region" evidence="2">
    <location>
        <begin position="49"/>
        <end position="76"/>
    </location>
</feature>
<dbReference type="AlphaFoldDB" id="Q5ZXD8"/>
<dbReference type="eggNOG" id="COG2963">
    <property type="taxonomic scope" value="Bacteria"/>
</dbReference>
<dbReference type="KEGG" id="lpn:lpg0793"/>
<proteinExistence type="inferred from homology"/>
<evidence type="ECO:0000313" key="3">
    <source>
        <dbReference type="EMBL" id="AAU26882.1"/>
    </source>
</evidence>
<dbReference type="SUPFAM" id="SSF46689">
    <property type="entry name" value="Homeodomain-like"/>
    <property type="match status" value="1"/>
</dbReference>
<dbReference type="InterPro" id="IPR009057">
    <property type="entry name" value="Homeodomain-like_sf"/>
</dbReference>
<dbReference type="InterPro" id="IPR036388">
    <property type="entry name" value="WH-like_DNA-bd_sf"/>
</dbReference>
<dbReference type="InterPro" id="IPR002514">
    <property type="entry name" value="Transposase_8"/>
</dbReference>
<evidence type="ECO:0000256" key="2">
    <source>
        <dbReference type="SAM" id="Coils"/>
    </source>
</evidence>
<reference evidence="3 4" key="1">
    <citation type="journal article" date="2004" name="Science">
        <title>The genomic sequence of the accidental pathogen Legionella pneumophila.</title>
        <authorList>
            <person name="Chien M."/>
            <person name="Morozova I."/>
            <person name="Shi S."/>
            <person name="Sheng H."/>
            <person name="Chen J."/>
            <person name="Gomez S.M."/>
            <person name="Asamani G."/>
            <person name="Hill K."/>
            <person name="Nuara J."/>
            <person name="Feder M."/>
            <person name="Rineer J."/>
            <person name="Greenberg J.J."/>
            <person name="Steshenko V."/>
            <person name="Park S.H."/>
            <person name="Zhao B."/>
            <person name="Teplitskaya E."/>
            <person name="Edwards J.R."/>
            <person name="Pampou S."/>
            <person name="Georghiou A."/>
            <person name="Chou I.C."/>
            <person name="Iannuccilli W."/>
            <person name="Ulz M.E."/>
            <person name="Kim D.H."/>
            <person name="Geringer-Sameth A."/>
            <person name="Goldsberry C."/>
            <person name="Morozov P."/>
            <person name="Fischer S.G."/>
            <person name="Segal G."/>
            <person name="Qu X."/>
            <person name="Rzhetsky A."/>
            <person name="Zhang P."/>
            <person name="Cayanis E."/>
            <person name="De Jong P.J."/>
            <person name="Ju J."/>
            <person name="Kalachikov S."/>
            <person name="Shuman H.A."/>
            <person name="Russo J.J."/>
        </authorList>
    </citation>
    <scope>NUCLEOTIDE SEQUENCE [LARGE SCALE GENOMIC DNA]</scope>
    <source>
        <strain evidence="4">Philadelphia 1 / ATCC 33152 / DSM 7513</strain>
    </source>
</reference>
<comment type="similarity">
    <text evidence="1">Belongs to the transposase 8 family.</text>
</comment>
<evidence type="ECO:0000256" key="1">
    <source>
        <dbReference type="ARBA" id="ARBA00009964"/>
    </source>
</evidence>
<organism evidence="3 4">
    <name type="scientific">Legionella pneumophila subsp. pneumophila (strain Philadelphia 1 / ATCC 33152 / DSM 7513)</name>
    <dbReference type="NCBI Taxonomy" id="272624"/>
    <lineage>
        <taxon>Bacteria</taxon>
        <taxon>Pseudomonadati</taxon>
        <taxon>Pseudomonadota</taxon>
        <taxon>Gammaproteobacteria</taxon>
        <taxon>Legionellales</taxon>
        <taxon>Legionellaceae</taxon>
        <taxon>Legionella</taxon>
    </lineage>
</organism>
<dbReference type="Gene3D" id="1.10.10.10">
    <property type="entry name" value="Winged helix-like DNA-binding domain superfamily/Winged helix DNA-binding domain"/>
    <property type="match status" value="1"/>
</dbReference>
<evidence type="ECO:0000313" key="4">
    <source>
        <dbReference type="Proteomes" id="UP000000609"/>
    </source>
</evidence>
<dbReference type="STRING" id="272624.lpg0793"/>
<dbReference type="InterPro" id="IPR052546">
    <property type="entry name" value="Transposase_8_domain"/>
</dbReference>
<dbReference type="DNASU" id="3079664"/>